<evidence type="ECO:0000313" key="2">
    <source>
        <dbReference type="Proteomes" id="UP001153069"/>
    </source>
</evidence>
<dbReference type="EMBL" id="CAICTM010001381">
    <property type="protein sequence ID" value="CAB9523146.1"/>
    <property type="molecule type" value="Genomic_DNA"/>
</dbReference>
<dbReference type="AlphaFoldDB" id="A0A9N8EKY7"/>
<keyword evidence="2" id="KW-1185">Reference proteome</keyword>
<dbReference type="Proteomes" id="UP001153069">
    <property type="component" value="Unassembled WGS sequence"/>
</dbReference>
<gene>
    <name evidence="1" type="ORF">SEMRO_1383_G267980.1</name>
</gene>
<organism evidence="1 2">
    <name type="scientific">Seminavis robusta</name>
    <dbReference type="NCBI Taxonomy" id="568900"/>
    <lineage>
        <taxon>Eukaryota</taxon>
        <taxon>Sar</taxon>
        <taxon>Stramenopiles</taxon>
        <taxon>Ochrophyta</taxon>
        <taxon>Bacillariophyta</taxon>
        <taxon>Bacillariophyceae</taxon>
        <taxon>Bacillariophycidae</taxon>
        <taxon>Naviculales</taxon>
        <taxon>Naviculaceae</taxon>
        <taxon>Seminavis</taxon>
    </lineage>
</organism>
<protein>
    <submittedName>
        <fullName evidence="1">Uncharacterized protein</fullName>
    </submittedName>
</protein>
<proteinExistence type="predicted"/>
<comment type="caution">
    <text evidence="1">The sequence shown here is derived from an EMBL/GenBank/DDBJ whole genome shotgun (WGS) entry which is preliminary data.</text>
</comment>
<accession>A0A9N8EKY7</accession>
<sequence length="198" mass="22030">MLWEDQRERPDATPTCGCSWPTATYMGLYCGYCGFPKVEAAAATVGGDVIPNDLYLQTPHELVAPSEKMMIDDAAVATGKRGAHDAGFESASSPIPLKRAKQNDDYADKFTNNSGDFIQQRPMRTTTMNKDLVFNRLVHIVQPYCFRAEAWSMPAVLDAIWYQGLHQQGAQQRECFCCLGPNCEERCEGASLFHPHSD</sequence>
<evidence type="ECO:0000313" key="1">
    <source>
        <dbReference type="EMBL" id="CAB9523146.1"/>
    </source>
</evidence>
<name>A0A9N8EKY7_9STRA</name>
<reference evidence="1" key="1">
    <citation type="submission" date="2020-06" db="EMBL/GenBank/DDBJ databases">
        <authorList>
            <consortium name="Plant Systems Biology data submission"/>
        </authorList>
    </citation>
    <scope>NUCLEOTIDE SEQUENCE</scope>
    <source>
        <strain evidence="1">D6</strain>
    </source>
</reference>